<dbReference type="Proteomes" id="UP000245802">
    <property type="component" value="Chromosome"/>
</dbReference>
<reference evidence="2 3" key="1">
    <citation type="submission" date="2018-01" db="EMBL/GenBank/DDBJ databases">
        <title>G. obscuriglobus.</title>
        <authorList>
            <person name="Franke J."/>
            <person name="Blomberg W."/>
            <person name="Selmecki A."/>
        </authorList>
    </citation>
    <scope>NUCLEOTIDE SEQUENCE [LARGE SCALE GENOMIC DNA]</scope>
    <source>
        <strain evidence="2 3">DSM 5831</strain>
    </source>
</reference>
<dbReference type="Pfam" id="PF13472">
    <property type="entry name" value="Lipase_GDSL_2"/>
    <property type="match status" value="1"/>
</dbReference>
<dbReference type="InterPro" id="IPR036514">
    <property type="entry name" value="SGNH_hydro_sf"/>
</dbReference>
<gene>
    <name evidence="2" type="ORF">C1280_08325</name>
</gene>
<accession>A0A2Z3H5V0</accession>
<sequence length="563" mass="57570">MASGTGTAAGTSAASGEGTSIISRPVVCVTPGDYFSYICLDRRADKAVGSGTAAGTSTVTGVGSAGVAGTGTAAGTSTATGETSGSIVSGTGTAAGTSTATGYGTSEAPYVLQIVGTPKVIYSDIRPAGYSGNTFRITRESDGLPFEVGFKANGLADYEAADAFAPLGWRRHTQYDLSGNGFHQTVPAGVQAPKDFGNTICGLRSLTFNGPGTTQALANLSVPWTDVRNTTFMAVIKTANQGIFEVGNPTRKMSLAGVQDAGINWSGIQAQYAVTSPQVLVAAGNGAANRVLRQNHRVVSAPALASSAATGLTLSNAIGYASPGNVDLLCLVGYDSVFSAPDQIALQDTGFAAVREAIPRAAHDVIAAHGDSILAGNSRTANLSYETLWFSRLMSATTRPFTWYNCGHGGYTVTQLLAVAPAVAAACYDPLGENTAILAGGSNDLAAGATADATYAKIVQWANIWYAQGFVRVHVIDEIPRKAIFSGGADAASFETQRQLLMAKIAAGVGVDFAGASSPGTHPVLGDPANCNGTNFLDLVHPNAVGNGHYFDAVEASTAYFRT</sequence>
<evidence type="ECO:0000313" key="3">
    <source>
        <dbReference type="Proteomes" id="UP000245802"/>
    </source>
</evidence>
<dbReference type="EMBL" id="CP025958">
    <property type="protein sequence ID" value="AWM37024.1"/>
    <property type="molecule type" value="Genomic_DNA"/>
</dbReference>
<dbReference type="AlphaFoldDB" id="A0A2Z3H5V0"/>
<dbReference type="Gene3D" id="3.40.50.1110">
    <property type="entry name" value="SGNH hydrolase"/>
    <property type="match status" value="1"/>
</dbReference>
<dbReference type="InterPro" id="IPR013830">
    <property type="entry name" value="SGNH_hydro"/>
</dbReference>
<protein>
    <submittedName>
        <fullName evidence="2">SGNH/GDSL hydrolase family protein</fullName>
    </submittedName>
</protein>
<dbReference type="SUPFAM" id="SSF52266">
    <property type="entry name" value="SGNH hydrolase"/>
    <property type="match status" value="1"/>
</dbReference>
<evidence type="ECO:0000259" key="1">
    <source>
        <dbReference type="Pfam" id="PF13472"/>
    </source>
</evidence>
<dbReference type="GO" id="GO:0016788">
    <property type="term" value="F:hydrolase activity, acting on ester bonds"/>
    <property type="evidence" value="ECO:0007669"/>
    <property type="project" value="UniProtKB-ARBA"/>
</dbReference>
<feature type="domain" description="SGNH hydrolase-type esterase" evidence="1">
    <location>
        <begin position="369"/>
        <end position="547"/>
    </location>
</feature>
<keyword evidence="3" id="KW-1185">Reference proteome</keyword>
<dbReference type="CDD" id="cd00229">
    <property type="entry name" value="SGNH_hydrolase"/>
    <property type="match status" value="1"/>
</dbReference>
<dbReference type="KEGG" id="gog:C1280_08325"/>
<organism evidence="2 3">
    <name type="scientific">Gemmata obscuriglobus</name>
    <dbReference type="NCBI Taxonomy" id="114"/>
    <lineage>
        <taxon>Bacteria</taxon>
        <taxon>Pseudomonadati</taxon>
        <taxon>Planctomycetota</taxon>
        <taxon>Planctomycetia</taxon>
        <taxon>Gemmatales</taxon>
        <taxon>Gemmataceae</taxon>
        <taxon>Gemmata</taxon>
    </lineage>
</organism>
<name>A0A2Z3H5V0_9BACT</name>
<evidence type="ECO:0000313" key="2">
    <source>
        <dbReference type="EMBL" id="AWM37024.1"/>
    </source>
</evidence>
<proteinExistence type="predicted"/>
<keyword evidence="2" id="KW-0378">Hydrolase</keyword>